<dbReference type="KEGG" id="nhy:JQS43_12010"/>
<dbReference type="EMBL" id="CP070499">
    <property type="protein sequence ID" value="QSB16929.1"/>
    <property type="molecule type" value="Genomic_DNA"/>
</dbReference>
<accession>A0A895YN94</accession>
<dbReference type="RefSeq" id="WP_338037169.1">
    <property type="nucleotide sequence ID" value="NZ_CP070499.1"/>
</dbReference>
<evidence type="ECO:0000313" key="4">
    <source>
        <dbReference type="Proteomes" id="UP000662857"/>
    </source>
</evidence>
<reference evidence="3" key="1">
    <citation type="submission" date="2021-02" db="EMBL/GenBank/DDBJ databases">
        <title>Natrosporangium hydrolyticum gen. nov., sp. nov, a haloalkaliphilic actinobacterium from a soda solonchak soil.</title>
        <authorList>
            <person name="Sorokin D.Y."/>
            <person name="Khijniak T.V."/>
            <person name="Zakharycheva A.P."/>
            <person name="Boueva O.V."/>
            <person name="Ariskina E.V."/>
            <person name="Hahnke R.L."/>
            <person name="Bunk B."/>
            <person name="Sproer C."/>
            <person name="Schumann P."/>
            <person name="Evtushenko L.I."/>
            <person name="Kublanov I.V."/>
        </authorList>
    </citation>
    <scope>NUCLEOTIDE SEQUENCE</scope>
    <source>
        <strain evidence="3">DSM 106523</strain>
    </source>
</reference>
<name>A0A895YN94_9ACTN</name>
<dbReference type="AlphaFoldDB" id="A0A895YN94"/>
<evidence type="ECO:0000256" key="1">
    <source>
        <dbReference type="SAM" id="Phobius"/>
    </source>
</evidence>
<sequence>MQEPTPAGPGSPNNTLGVLALVLGIASLPLVLCFGIGLVSGIAAVILGGLGIYRVNQGQATNRGQAMAGLVCGAIAVLAVIVIIVVN</sequence>
<protein>
    <submittedName>
        <fullName evidence="3">DUF4190 domain-containing protein</fullName>
    </submittedName>
</protein>
<keyword evidence="1" id="KW-0812">Transmembrane</keyword>
<dbReference type="InterPro" id="IPR025241">
    <property type="entry name" value="DUF4190"/>
</dbReference>
<organism evidence="3 4">
    <name type="scientific">Natronosporangium hydrolyticum</name>
    <dbReference type="NCBI Taxonomy" id="2811111"/>
    <lineage>
        <taxon>Bacteria</taxon>
        <taxon>Bacillati</taxon>
        <taxon>Actinomycetota</taxon>
        <taxon>Actinomycetes</taxon>
        <taxon>Micromonosporales</taxon>
        <taxon>Micromonosporaceae</taxon>
        <taxon>Natronosporangium</taxon>
    </lineage>
</organism>
<keyword evidence="1" id="KW-1133">Transmembrane helix</keyword>
<gene>
    <name evidence="3" type="ORF">JQS43_12010</name>
</gene>
<feature type="transmembrane region" description="Helical" evidence="1">
    <location>
        <begin position="20"/>
        <end position="53"/>
    </location>
</feature>
<keyword evidence="4" id="KW-1185">Reference proteome</keyword>
<evidence type="ECO:0000313" key="3">
    <source>
        <dbReference type="EMBL" id="QSB16929.1"/>
    </source>
</evidence>
<dbReference type="Pfam" id="PF13828">
    <property type="entry name" value="DUF4190"/>
    <property type="match status" value="1"/>
</dbReference>
<feature type="transmembrane region" description="Helical" evidence="1">
    <location>
        <begin position="65"/>
        <end position="86"/>
    </location>
</feature>
<proteinExistence type="predicted"/>
<feature type="domain" description="DUF4190" evidence="2">
    <location>
        <begin position="16"/>
        <end position="82"/>
    </location>
</feature>
<dbReference type="Proteomes" id="UP000662857">
    <property type="component" value="Chromosome"/>
</dbReference>
<evidence type="ECO:0000259" key="2">
    <source>
        <dbReference type="Pfam" id="PF13828"/>
    </source>
</evidence>
<keyword evidence="1" id="KW-0472">Membrane</keyword>